<dbReference type="GeneID" id="19525108"/>
<dbReference type="RefSeq" id="YP_009035243.1">
    <property type="nucleotide sequence ID" value="NC_024205.1"/>
</dbReference>
<dbReference type="Pfam" id="PF13238">
    <property type="entry name" value="AAA_18"/>
    <property type="match status" value="1"/>
</dbReference>
<dbReference type="Gene3D" id="3.40.50.300">
    <property type="entry name" value="P-loop containing nucleotide triphosphate hydrolases"/>
    <property type="match status" value="1"/>
</dbReference>
<dbReference type="EMBL" id="KJ489400">
    <property type="protein sequence ID" value="AHZ10358.1"/>
    <property type="molecule type" value="Genomic_DNA"/>
</dbReference>
<dbReference type="SUPFAM" id="SSF52540">
    <property type="entry name" value="P-loop containing nucleoside triphosphate hydrolases"/>
    <property type="match status" value="1"/>
</dbReference>
<dbReference type="KEGG" id="vg:19525108"/>
<keyword evidence="1" id="KW-0418">Kinase</keyword>
<keyword evidence="1" id="KW-0808">Transferase</keyword>
<keyword evidence="2" id="KW-1185">Reference proteome</keyword>
<accession>A0A024B2Y2</accession>
<reference evidence="2" key="1">
    <citation type="submission" date="2014-09" db="EMBL/GenBank/DDBJ databases">
        <authorList>
            <person name="Sauder A.B."/>
            <person name="McKenzie Q.R."/>
            <person name="Temple L.M."/>
            <person name="Alexis B.K."/>
            <person name="Al-Atrache Z."/>
            <person name="Lewis L.O."/>
            <person name="Loesser-Casey K.E."/>
            <person name="Mitchell K.J."/>
        </authorList>
    </citation>
    <scope>NUCLEOTIDE SEQUENCE [LARGE SCALE GENOMIC DNA]</scope>
</reference>
<name>A0A024B2Y2_9CAUD</name>
<evidence type="ECO:0000313" key="2">
    <source>
        <dbReference type="Proteomes" id="UP000026905"/>
    </source>
</evidence>
<dbReference type="InterPro" id="IPR027417">
    <property type="entry name" value="P-loop_NTPase"/>
</dbReference>
<dbReference type="Proteomes" id="UP000026905">
    <property type="component" value="Segment"/>
</dbReference>
<protein>
    <submittedName>
        <fullName evidence="1">Adenylate kinase</fullName>
    </submittedName>
</protein>
<sequence>MIKIALSGKMRAGKSIVERYLSIKYGFYIYDLSDGVKEDFAKKYPYNRGEKPRKGYKLYAELQKFAFGEDYWVRRTLNRIVDDVEQYESNPFTSREFFRNLPHFKTVITGVRQENEFRKLREEGYAIIRINADDKVRLQRIKDAGDICDMDDFTDETEQYVDKAEVDFDVYNNGELSSLYRQIDNIVLEIIERELKSNEN</sequence>
<evidence type="ECO:0000313" key="1">
    <source>
        <dbReference type="EMBL" id="AHZ10358.1"/>
    </source>
</evidence>
<organism evidence="1 2">
    <name type="scientific">Bacillus phage Hoody T</name>
    <dbReference type="NCBI Taxonomy" id="1486660"/>
    <lineage>
        <taxon>Viruses</taxon>
        <taxon>Duplodnaviria</taxon>
        <taxon>Heunggongvirae</taxon>
        <taxon>Uroviricota</taxon>
        <taxon>Caudoviricetes</taxon>
        <taxon>Herelleviridae</taxon>
        <taxon>Bastillevirinae</taxon>
        <taxon>Bastillevirus</taxon>
        <taxon>Bastillevirus hoodyT</taxon>
    </lineage>
</organism>
<dbReference type="GO" id="GO:0016301">
    <property type="term" value="F:kinase activity"/>
    <property type="evidence" value="ECO:0007669"/>
    <property type="project" value="UniProtKB-KW"/>
</dbReference>
<proteinExistence type="predicted"/>